<dbReference type="GO" id="GO:0004361">
    <property type="term" value="F:glutaryl-CoA dehydrogenase activity"/>
    <property type="evidence" value="ECO:0007669"/>
    <property type="project" value="UniProtKB-EC"/>
</dbReference>
<dbReference type="Pfam" id="PF00441">
    <property type="entry name" value="Acyl-CoA_dh_1"/>
    <property type="match status" value="1"/>
</dbReference>
<evidence type="ECO:0000259" key="19">
    <source>
        <dbReference type="PROSITE" id="PS51192"/>
    </source>
</evidence>
<evidence type="ECO:0000256" key="10">
    <source>
        <dbReference type="ARBA" id="ARBA00022946"/>
    </source>
</evidence>
<dbReference type="PROSITE" id="PS51194">
    <property type="entry name" value="HELICASE_CTER"/>
    <property type="match status" value="1"/>
</dbReference>
<dbReference type="InterPro" id="IPR011545">
    <property type="entry name" value="DEAD/DEAH_box_helicase_dom"/>
</dbReference>
<dbReference type="InterPro" id="IPR014001">
    <property type="entry name" value="Helicase_ATP-bd"/>
</dbReference>
<comment type="catalytic activity">
    <reaction evidence="16">
        <text>glutaryl-CoA + oxidized [electron-transfer flavoprotein] + 2 H(+) = (2E)-butenoyl-CoA + reduced [electron-transfer flavoprotein] + CO2</text>
        <dbReference type="Rhea" id="RHEA:13389"/>
        <dbReference type="Rhea" id="RHEA-COMP:10685"/>
        <dbReference type="Rhea" id="RHEA-COMP:10686"/>
        <dbReference type="ChEBI" id="CHEBI:15378"/>
        <dbReference type="ChEBI" id="CHEBI:16526"/>
        <dbReference type="ChEBI" id="CHEBI:57332"/>
        <dbReference type="ChEBI" id="CHEBI:57378"/>
        <dbReference type="ChEBI" id="CHEBI:57692"/>
        <dbReference type="ChEBI" id="CHEBI:58307"/>
        <dbReference type="EC" id="1.3.8.6"/>
    </reaction>
</comment>
<dbReference type="Gene3D" id="1.20.140.10">
    <property type="entry name" value="Butyryl-CoA Dehydrogenase, subunit A, domain 3"/>
    <property type="match status" value="1"/>
</dbReference>
<evidence type="ECO:0000256" key="6">
    <source>
        <dbReference type="ARBA" id="ARBA00022801"/>
    </source>
</evidence>
<dbReference type="InterPro" id="IPR013786">
    <property type="entry name" value="AcylCoA_DH/ox_N"/>
</dbReference>
<dbReference type="CDD" id="cd17946">
    <property type="entry name" value="DEADc_DDX24"/>
    <property type="match status" value="1"/>
</dbReference>
<dbReference type="FunFam" id="1.10.540.10:FF:000003">
    <property type="entry name" value="glutaryl-CoA dehydrogenase, mitochondrial"/>
    <property type="match status" value="1"/>
</dbReference>
<dbReference type="SUPFAM" id="SSF56645">
    <property type="entry name" value="Acyl-CoA dehydrogenase NM domain-like"/>
    <property type="match status" value="1"/>
</dbReference>
<dbReference type="Pfam" id="PF00270">
    <property type="entry name" value="DEAD"/>
    <property type="match status" value="1"/>
</dbReference>
<dbReference type="Gene3D" id="3.40.50.300">
    <property type="entry name" value="P-loop containing nucleotide triphosphate hydrolases"/>
    <property type="match status" value="2"/>
</dbReference>
<evidence type="ECO:0000256" key="9">
    <source>
        <dbReference type="ARBA" id="ARBA00022840"/>
    </source>
</evidence>
<reference evidence="22" key="1">
    <citation type="submission" date="2021-06" db="EMBL/GenBank/DDBJ databases">
        <authorList>
            <person name="Kallberg Y."/>
            <person name="Tangrot J."/>
            <person name="Rosling A."/>
        </authorList>
    </citation>
    <scope>NUCLEOTIDE SEQUENCE</scope>
    <source>
        <strain evidence="22">BR232B</strain>
    </source>
</reference>
<keyword evidence="4" id="KW-0285">Flavoprotein</keyword>
<evidence type="ECO:0000256" key="5">
    <source>
        <dbReference type="ARBA" id="ARBA00022741"/>
    </source>
</evidence>
<dbReference type="Gene3D" id="2.40.110.10">
    <property type="entry name" value="Butyryl-CoA Dehydrogenase, subunit A, domain 2"/>
    <property type="match status" value="1"/>
</dbReference>
<dbReference type="AlphaFoldDB" id="A0A9N9F202"/>
<feature type="compositionally biased region" description="Basic and acidic residues" evidence="18">
    <location>
        <begin position="182"/>
        <end position="192"/>
    </location>
</feature>
<feature type="region of interest" description="Disordered" evidence="18">
    <location>
        <begin position="1"/>
        <end position="67"/>
    </location>
</feature>
<evidence type="ECO:0000256" key="3">
    <source>
        <dbReference type="ARBA" id="ARBA00009347"/>
    </source>
</evidence>
<dbReference type="CDD" id="cd18787">
    <property type="entry name" value="SF2_C_DEAD"/>
    <property type="match status" value="1"/>
</dbReference>
<dbReference type="InterPro" id="IPR037069">
    <property type="entry name" value="AcylCoA_DH/ox_N_sf"/>
</dbReference>
<organism evidence="22 23">
    <name type="scientific">Paraglomus brasilianum</name>
    <dbReference type="NCBI Taxonomy" id="144538"/>
    <lineage>
        <taxon>Eukaryota</taxon>
        <taxon>Fungi</taxon>
        <taxon>Fungi incertae sedis</taxon>
        <taxon>Mucoromycota</taxon>
        <taxon>Glomeromycotina</taxon>
        <taxon>Glomeromycetes</taxon>
        <taxon>Paraglomerales</taxon>
        <taxon>Paraglomeraceae</taxon>
        <taxon>Paraglomus</taxon>
    </lineage>
</organism>
<comment type="similarity">
    <text evidence="3">Belongs to the acyl-CoA dehydrogenase family.</text>
</comment>
<dbReference type="InterPro" id="IPR009100">
    <property type="entry name" value="AcylCoA_DH/oxidase_NM_dom_sf"/>
</dbReference>
<feature type="compositionally biased region" description="Acidic residues" evidence="18">
    <location>
        <begin position="196"/>
        <end position="215"/>
    </location>
</feature>
<keyword evidence="6" id="KW-0378">Hydrolase</keyword>
<dbReference type="GO" id="GO:0016787">
    <property type="term" value="F:hydrolase activity"/>
    <property type="evidence" value="ECO:0007669"/>
    <property type="project" value="UniProtKB-KW"/>
</dbReference>
<sequence>MGKYRKKPLTANSESKPLQTSRPSKKTKTESTPTNPSSLQKKRKRGKSDSNPKLAKHSRPNSSTDEQEFVEIGNLGWSEVVCPDSVFLGDDLGGFLCLEEIDGVDIEYKGNDKVGKVVKFKKVKGWKQKNSNKRDSAKPEEPLSVEETQKYYDLDEFNEELAKLEDAGEQDDASSGAAGKSKNPDKQEDRLMNESGPEEVNDDDDRETVGDSDTDGELKTSENSNKSPWSTFNLFPAILEALESLNFTKPTPIQEKALPFGLSGRDVIGTAETGSGKTLAFGIPILQYLLAMNEKERECELAGLILAPTRELAIQVKDHLKDIGKHARLKMMIIVGGMSVQKQNRLLLQKPNIIVATPGRLWDIISADSTFLNRLRSIRFLVLDEADRMLEKNHFNELSQILTVLSRKRVHTDEWGAEVKVANIDLPPRQTFVFSATLDASLKEDLKKKRWKSKSGDGEKDKDGKSGTMEELMGRLEFQDEQPAFVDVTSDDIVPESLEESKVDCTVNDKDAYVYYFVLRYPGRTLIFVNSIDAIRRLVPVMRLLGVEVLGLHAQMQQKQRLKNLDRFKANIKAVMVASDVAARGLDIPMVEHVIHYQLPRSGDIYVHRSGRTARAHKSGISLMLCSPEEQSLYKKICYKLKKADGLPDFPVEHGIVKKLKQRINLAKQIDAEEHRLQKVGHDDDWYKQAAKELEIDIDEDLLNDTDISETKEKKQRIKSLKAQLKSLLSQPVIPRGISTKYITSGVVRDLADRLLDEKTRVASKPFLPQFCACFLPNTSENVEATYNWEDPLLLEKQLTDEELAVRETARAYSNGKLFPRILEAYRHEQFDRDVLHEMGALGLLGSTIKGYGCAGVSSVAYGLIAREIERIDSGYRSAMSVQSSLVMHPIYEFGSQEQKDKYLPKLAKGEMVGAFGLTEPNHGSDPSGMETYAQKIGHTYILNGAKTWITNSPIADILIVWAKCKEDNKIRGFILEKGMKGLFTPTIEGKLSLRASITGMIMMDGVEIPEENILPHVEGLKGPFSCLNNARYGIAWGVLGAAEFCLAQARQYALDRRQFGVPLARFQLVQKKFADANTEIALGLQGCLRVGRLKDEDKIAPEMISLIKRNSCGKALEIARTMREVLGGNGISDEYHIIRHEQNLVTTNTYEGTHDIHSLIIGKAITGHQAFTAS</sequence>
<feature type="compositionally biased region" description="Polar residues" evidence="18">
    <location>
        <begin position="10"/>
        <end position="19"/>
    </location>
</feature>
<feature type="region of interest" description="Disordered" evidence="18">
    <location>
        <begin position="126"/>
        <end position="151"/>
    </location>
</feature>
<dbReference type="GO" id="GO:0005524">
    <property type="term" value="F:ATP binding"/>
    <property type="evidence" value="ECO:0007669"/>
    <property type="project" value="UniProtKB-KW"/>
</dbReference>
<feature type="short sequence motif" description="Q motif" evidence="17">
    <location>
        <begin position="227"/>
        <end position="255"/>
    </location>
</feature>
<gene>
    <name evidence="22" type="ORF">PBRASI_LOCUS2809</name>
</gene>
<evidence type="ECO:0000256" key="14">
    <source>
        <dbReference type="ARBA" id="ARBA00037927"/>
    </source>
</evidence>
<dbReference type="PANTHER" id="PTHR42807:SF1">
    <property type="entry name" value="GLUTARYL-COA DEHYDROGENASE, MITOCHONDRIAL"/>
    <property type="match status" value="1"/>
</dbReference>
<dbReference type="InterPro" id="IPR046373">
    <property type="entry name" value="Acyl-CoA_Oxase/DH_mid-dom_sf"/>
</dbReference>
<evidence type="ECO:0000256" key="8">
    <source>
        <dbReference type="ARBA" id="ARBA00022827"/>
    </source>
</evidence>
<keyword evidence="5" id="KW-0547">Nucleotide-binding</keyword>
<dbReference type="GO" id="GO:0050660">
    <property type="term" value="F:flavin adenine dinucleotide binding"/>
    <property type="evidence" value="ECO:0007669"/>
    <property type="project" value="InterPro"/>
</dbReference>
<dbReference type="InterPro" id="IPR027417">
    <property type="entry name" value="P-loop_NTPase"/>
</dbReference>
<dbReference type="Gene3D" id="1.10.540.10">
    <property type="entry name" value="Acyl-CoA dehydrogenase/oxidase, N-terminal domain"/>
    <property type="match status" value="1"/>
</dbReference>
<dbReference type="SUPFAM" id="SSF47203">
    <property type="entry name" value="Acyl-CoA dehydrogenase C-terminal domain-like"/>
    <property type="match status" value="1"/>
</dbReference>
<feature type="region of interest" description="Disordered" evidence="18">
    <location>
        <begin position="165"/>
        <end position="226"/>
    </location>
</feature>
<dbReference type="PANTHER" id="PTHR42807">
    <property type="entry name" value="GLUTARYL-COA DEHYDROGENASE, MITOCHONDRIAL"/>
    <property type="match status" value="1"/>
</dbReference>
<comment type="caution">
    <text evidence="22">The sequence shown here is derived from an EMBL/GenBank/DDBJ whole genome shotgun (WGS) entry which is preliminary data.</text>
</comment>
<feature type="domain" description="Helicase ATP-binding" evidence="19">
    <location>
        <begin position="258"/>
        <end position="456"/>
    </location>
</feature>
<dbReference type="InterPro" id="IPR000629">
    <property type="entry name" value="RNA-helicase_DEAD-box_CS"/>
</dbReference>
<dbReference type="GO" id="GO:0033539">
    <property type="term" value="P:fatty acid beta-oxidation using acyl-CoA dehydrogenase"/>
    <property type="evidence" value="ECO:0007669"/>
    <property type="project" value="TreeGrafter"/>
</dbReference>
<keyword evidence="12" id="KW-0496">Mitochondrion</keyword>
<dbReference type="SUPFAM" id="SSF52540">
    <property type="entry name" value="P-loop containing nucleoside triphosphate hydrolases"/>
    <property type="match status" value="2"/>
</dbReference>
<evidence type="ECO:0000256" key="13">
    <source>
        <dbReference type="ARBA" id="ARBA00037899"/>
    </source>
</evidence>
<dbReference type="EMBL" id="CAJVPI010000231">
    <property type="protein sequence ID" value="CAG8505016.1"/>
    <property type="molecule type" value="Genomic_DNA"/>
</dbReference>
<dbReference type="GO" id="GO:0005759">
    <property type="term" value="C:mitochondrial matrix"/>
    <property type="evidence" value="ECO:0007669"/>
    <property type="project" value="UniProtKB-SubCell"/>
</dbReference>
<dbReference type="GO" id="GO:0005743">
    <property type="term" value="C:mitochondrial inner membrane"/>
    <property type="evidence" value="ECO:0007669"/>
    <property type="project" value="TreeGrafter"/>
</dbReference>
<evidence type="ECO:0000256" key="7">
    <source>
        <dbReference type="ARBA" id="ARBA00022806"/>
    </source>
</evidence>
<evidence type="ECO:0000256" key="12">
    <source>
        <dbReference type="ARBA" id="ARBA00023128"/>
    </source>
</evidence>
<proteinExistence type="inferred from homology"/>
<keyword evidence="8" id="KW-0274">FAD</keyword>
<keyword evidence="7" id="KW-0347">Helicase</keyword>
<dbReference type="SMART" id="SM00487">
    <property type="entry name" value="DEXDc"/>
    <property type="match status" value="1"/>
</dbReference>
<dbReference type="Pfam" id="PF00271">
    <property type="entry name" value="Helicase_C"/>
    <property type="match status" value="1"/>
</dbReference>
<dbReference type="InterPro" id="IPR009075">
    <property type="entry name" value="AcylCo_DH/oxidase_C"/>
</dbReference>
<feature type="compositionally biased region" description="Basic and acidic residues" evidence="18">
    <location>
        <begin position="132"/>
        <end position="151"/>
    </location>
</feature>
<name>A0A9N9F202_9GLOM</name>
<evidence type="ECO:0000256" key="16">
    <source>
        <dbReference type="ARBA" id="ARBA00049493"/>
    </source>
</evidence>
<dbReference type="Pfam" id="PF02771">
    <property type="entry name" value="Acyl-CoA_dh_N"/>
    <property type="match status" value="1"/>
</dbReference>
<dbReference type="InterPro" id="IPR052033">
    <property type="entry name" value="Glutaryl-CoA_DH_mitochondrial"/>
</dbReference>
<feature type="domain" description="Helicase C-terminal" evidence="20">
    <location>
        <begin position="513"/>
        <end position="658"/>
    </location>
</feature>
<keyword evidence="9" id="KW-0067">ATP-binding</keyword>
<dbReference type="PROSITE" id="PS00073">
    <property type="entry name" value="ACYL_COA_DH_2"/>
    <property type="match status" value="1"/>
</dbReference>
<dbReference type="PROSITE" id="PS51195">
    <property type="entry name" value="Q_MOTIF"/>
    <property type="match status" value="1"/>
</dbReference>
<dbReference type="InterPro" id="IPR036250">
    <property type="entry name" value="AcylCo_DH-like_C"/>
</dbReference>
<dbReference type="CDD" id="cd01151">
    <property type="entry name" value="GCD"/>
    <property type="match status" value="1"/>
</dbReference>
<dbReference type="GO" id="GO:0003676">
    <property type="term" value="F:nucleic acid binding"/>
    <property type="evidence" value="ECO:0007669"/>
    <property type="project" value="InterPro"/>
</dbReference>
<feature type="domain" description="DEAD-box RNA helicase Q" evidence="21">
    <location>
        <begin position="227"/>
        <end position="255"/>
    </location>
</feature>
<dbReference type="OrthoDB" id="435240at2759"/>
<dbReference type="FunFam" id="1.20.140.10:FF:000006">
    <property type="entry name" value="Glutaryl-CoA dehydrogenase, mitochondrial"/>
    <property type="match status" value="1"/>
</dbReference>
<evidence type="ECO:0000256" key="1">
    <source>
        <dbReference type="ARBA" id="ARBA00001974"/>
    </source>
</evidence>
<evidence type="ECO:0000256" key="15">
    <source>
        <dbReference type="ARBA" id="ARBA00039033"/>
    </source>
</evidence>
<dbReference type="GO" id="GO:0000062">
    <property type="term" value="F:fatty-acyl-CoA binding"/>
    <property type="evidence" value="ECO:0007669"/>
    <property type="project" value="TreeGrafter"/>
</dbReference>
<dbReference type="InterPro" id="IPR014014">
    <property type="entry name" value="RNA_helicase_DEAD_Q_motif"/>
</dbReference>
<evidence type="ECO:0000256" key="18">
    <source>
        <dbReference type="SAM" id="MobiDB-lite"/>
    </source>
</evidence>
<evidence type="ECO:0000256" key="17">
    <source>
        <dbReference type="PROSITE-ProRule" id="PRU00552"/>
    </source>
</evidence>
<dbReference type="InterPro" id="IPR001650">
    <property type="entry name" value="Helicase_C-like"/>
</dbReference>
<evidence type="ECO:0000256" key="2">
    <source>
        <dbReference type="ARBA" id="ARBA00004305"/>
    </source>
</evidence>
<dbReference type="PROSITE" id="PS51192">
    <property type="entry name" value="HELICASE_ATP_BIND_1"/>
    <property type="match status" value="1"/>
</dbReference>
<dbReference type="Proteomes" id="UP000789739">
    <property type="component" value="Unassembled WGS sequence"/>
</dbReference>
<comment type="subcellular location">
    <subcellularLocation>
        <location evidence="2">Mitochondrion matrix</location>
    </subcellularLocation>
</comment>
<comment type="cofactor">
    <cofactor evidence="1">
        <name>FAD</name>
        <dbReference type="ChEBI" id="CHEBI:57692"/>
    </cofactor>
</comment>
<dbReference type="EC" id="1.3.8.6" evidence="15"/>
<dbReference type="InterPro" id="IPR006091">
    <property type="entry name" value="Acyl-CoA_Oxase/DH_mid-dom"/>
</dbReference>
<dbReference type="GO" id="GO:0046949">
    <property type="term" value="P:fatty-acyl-CoA biosynthetic process"/>
    <property type="evidence" value="ECO:0007669"/>
    <property type="project" value="TreeGrafter"/>
</dbReference>
<dbReference type="SMART" id="SM00490">
    <property type="entry name" value="HELICc"/>
    <property type="match status" value="1"/>
</dbReference>
<evidence type="ECO:0000313" key="23">
    <source>
        <dbReference type="Proteomes" id="UP000789739"/>
    </source>
</evidence>
<evidence type="ECO:0000313" key="22">
    <source>
        <dbReference type="EMBL" id="CAG8505016.1"/>
    </source>
</evidence>
<accession>A0A9N9F202</accession>
<dbReference type="Pfam" id="PF02770">
    <property type="entry name" value="Acyl-CoA_dh_M"/>
    <property type="match status" value="1"/>
</dbReference>
<dbReference type="PROSITE" id="PS00039">
    <property type="entry name" value="DEAD_ATP_HELICASE"/>
    <property type="match status" value="1"/>
</dbReference>
<evidence type="ECO:0000259" key="20">
    <source>
        <dbReference type="PROSITE" id="PS51194"/>
    </source>
</evidence>
<evidence type="ECO:0000256" key="4">
    <source>
        <dbReference type="ARBA" id="ARBA00022630"/>
    </source>
</evidence>
<evidence type="ECO:0000256" key="11">
    <source>
        <dbReference type="ARBA" id="ARBA00023002"/>
    </source>
</evidence>
<dbReference type="FunFam" id="2.40.110.10:FF:000008">
    <property type="entry name" value="Glutaryl-CoA dehydrogenase, mitochondrial"/>
    <property type="match status" value="1"/>
</dbReference>
<keyword evidence="11" id="KW-0560">Oxidoreductase</keyword>
<keyword evidence="23" id="KW-1185">Reference proteome</keyword>
<dbReference type="InterPro" id="IPR006089">
    <property type="entry name" value="Acyl-CoA_DH_CS"/>
</dbReference>
<comment type="pathway">
    <text evidence="13">Amino-acid metabolism; lysine degradation.</text>
</comment>
<dbReference type="GO" id="GO:0003724">
    <property type="term" value="F:RNA helicase activity"/>
    <property type="evidence" value="ECO:0007669"/>
    <property type="project" value="InterPro"/>
</dbReference>
<evidence type="ECO:0000259" key="21">
    <source>
        <dbReference type="PROSITE" id="PS51195"/>
    </source>
</evidence>
<protein>
    <recommendedName>
        <fullName evidence="15">glutaryl-CoA dehydrogenase (ETF)</fullName>
        <ecNumber evidence="15">1.3.8.6</ecNumber>
    </recommendedName>
</protein>
<comment type="pathway">
    <text evidence="14">Amino-acid metabolism; tryptophan metabolism.</text>
</comment>
<keyword evidence="10" id="KW-0809">Transit peptide</keyword>